<reference evidence="2" key="1">
    <citation type="journal article" date="2023" name="Plant J.">
        <title>Genome sequences and population genomics provide insights into the demographic history, inbreeding, and mutation load of two 'living fossil' tree species of Dipteronia.</title>
        <authorList>
            <person name="Feng Y."/>
            <person name="Comes H.P."/>
            <person name="Chen J."/>
            <person name="Zhu S."/>
            <person name="Lu R."/>
            <person name="Zhang X."/>
            <person name="Li P."/>
            <person name="Qiu J."/>
            <person name="Olsen K.M."/>
            <person name="Qiu Y."/>
        </authorList>
    </citation>
    <scope>NUCLEOTIDE SEQUENCE</scope>
    <source>
        <strain evidence="2">KIB01</strain>
    </source>
</reference>
<comment type="caution">
    <text evidence="2">The sequence shown here is derived from an EMBL/GenBank/DDBJ whole genome shotgun (WGS) entry which is preliminary data.</text>
</comment>
<keyword evidence="3" id="KW-1185">Reference proteome</keyword>
<dbReference type="EMBL" id="JANJYI010000002">
    <property type="protein sequence ID" value="KAK2658861.1"/>
    <property type="molecule type" value="Genomic_DNA"/>
</dbReference>
<organism evidence="2 3">
    <name type="scientific">Dipteronia dyeriana</name>
    <dbReference type="NCBI Taxonomy" id="168575"/>
    <lineage>
        <taxon>Eukaryota</taxon>
        <taxon>Viridiplantae</taxon>
        <taxon>Streptophyta</taxon>
        <taxon>Embryophyta</taxon>
        <taxon>Tracheophyta</taxon>
        <taxon>Spermatophyta</taxon>
        <taxon>Magnoliopsida</taxon>
        <taxon>eudicotyledons</taxon>
        <taxon>Gunneridae</taxon>
        <taxon>Pentapetalae</taxon>
        <taxon>rosids</taxon>
        <taxon>malvids</taxon>
        <taxon>Sapindales</taxon>
        <taxon>Sapindaceae</taxon>
        <taxon>Hippocastanoideae</taxon>
        <taxon>Acereae</taxon>
        <taxon>Dipteronia</taxon>
    </lineage>
</organism>
<evidence type="ECO:0000313" key="2">
    <source>
        <dbReference type="EMBL" id="KAK2658861.1"/>
    </source>
</evidence>
<dbReference type="Proteomes" id="UP001280121">
    <property type="component" value="Unassembled WGS sequence"/>
</dbReference>
<gene>
    <name evidence="2" type="ORF">Ddye_005394</name>
</gene>
<dbReference type="AlphaFoldDB" id="A0AAD9XG01"/>
<sequence>MPTTKTCPISRTWIEVVQFHAPASENKETENNKQSQQNSLGKEGLKAIAGPGKNHNKEKQNNRDTNHMLEFLSKWITVLHWTNYFFAKIGQIRFKLELN</sequence>
<evidence type="ECO:0000256" key="1">
    <source>
        <dbReference type="SAM" id="MobiDB-lite"/>
    </source>
</evidence>
<proteinExistence type="predicted"/>
<feature type="compositionally biased region" description="Basic and acidic residues" evidence="1">
    <location>
        <begin position="55"/>
        <end position="64"/>
    </location>
</feature>
<evidence type="ECO:0000313" key="3">
    <source>
        <dbReference type="Proteomes" id="UP001280121"/>
    </source>
</evidence>
<accession>A0AAD9XG01</accession>
<protein>
    <submittedName>
        <fullName evidence="2">Uncharacterized protein</fullName>
    </submittedName>
</protein>
<feature type="region of interest" description="Disordered" evidence="1">
    <location>
        <begin position="22"/>
        <end position="64"/>
    </location>
</feature>
<name>A0AAD9XG01_9ROSI</name>